<sequence length="76" mass="8572">MKYFQWFLIAVMSILCVLLICALFLEEPQPKVTEYKPQSTSTVKQEYEDDCTYTMCNAFGGGIAGDTLAIQFMNGD</sequence>
<dbReference type="Proteomes" id="UP000000457">
    <property type="component" value="Segment"/>
</dbReference>
<evidence type="ECO:0000313" key="2">
    <source>
        <dbReference type="EMBL" id="AFC21954.1"/>
    </source>
</evidence>
<reference evidence="2 3" key="1">
    <citation type="journal article" date="2014" name="Virology">
        <title>Supersize me: Cronobacter sakazakii phage GAP32.</title>
        <authorList>
            <person name="Abbasifar R."/>
            <person name="Griffiths M.W."/>
            <person name="Sabour P.M."/>
            <person name="Ackermann H.-W."/>
            <person name="Vandersteegen K."/>
            <person name="Lavigne R."/>
            <person name="Noben J.-P."/>
            <person name="Villa A.A."/>
            <person name="Abbasifar A."/>
            <person name="Nash J.H.E."/>
            <person name="Kropinski A.M."/>
        </authorList>
    </citation>
    <scope>NUCLEOTIDE SEQUENCE [LARGE SCALE GENOMIC DNA]</scope>
    <source>
        <strain evidence="2">GAP-32</strain>
    </source>
</reference>
<evidence type="ECO:0000313" key="3">
    <source>
        <dbReference type="Proteomes" id="UP000000457"/>
    </source>
</evidence>
<dbReference type="GeneID" id="13994245"/>
<keyword evidence="1" id="KW-1133">Transmembrane helix</keyword>
<keyword evidence="3" id="KW-1185">Reference proteome</keyword>
<proteinExistence type="predicted"/>
<feature type="transmembrane region" description="Helical" evidence="1">
    <location>
        <begin position="6"/>
        <end position="25"/>
    </location>
</feature>
<accession>K4FB95</accession>
<gene>
    <name evidence="2" type="ORF">GAP32_495</name>
</gene>
<organism evidence="2 3">
    <name type="scientific">Cronobacter phage vB_CsaM_GAP32</name>
    <dbReference type="NCBI Taxonomy" id="1141136"/>
    <lineage>
        <taxon>Viruses</taxon>
        <taxon>Duplodnaviria</taxon>
        <taxon>Heunggongvirae</taxon>
        <taxon>Uroviricota</taxon>
        <taxon>Caudoviricetes</taxon>
        <taxon>Mimasvirus</taxon>
        <taxon>Mimasvirus GAP32</taxon>
    </lineage>
</organism>
<dbReference type="OrthoDB" id="39301at10239"/>
<name>K4FB95_9CAUD</name>
<dbReference type="KEGG" id="vg:13994245"/>
<keyword evidence="1" id="KW-0812">Transmembrane</keyword>
<protein>
    <submittedName>
        <fullName evidence="2">Putative membrane protein</fullName>
    </submittedName>
</protein>
<dbReference type="EMBL" id="JN882285">
    <property type="protein sequence ID" value="AFC21954.1"/>
    <property type="molecule type" value="Genomic_DNA"/>
</dbReference>
<keyword evidence="1" id="KW-0472">Membrane</keyword>
<dbReference type="RefSeq" id="YP_006987609.1">
    <property type="nucleotide sequence ID" value="NC_019401.1"/>
</dbReference>
<evidence type="ECO:0000256" key="1">
    <source>
        <dbReference type="SAM" id="Phobius"/>
    </source>
</evidence>